<proteinExistence type="predicted"/>
<evidence type="ECO:0000313" key="2">
    <source>
        <dbReference type="Proteomes" id="UP000005408"/>
    </source>
</evidence>
<protein>
    <recommendedName>
        <fullName evidence="3">Scavenger receptor class F member 2</fullName>
    </recommendedName>
</protein>
<dbReference type="Proteomes" id="UP000005408">
    <property type="component" value="Unassembled WGS sequence"/>
</dbReference>
<organism evidence="1 2">
    <name type="scientific">Magallana gigas</name>
    <name type="common">Pacific oyster</name>
    <name type="synonym">Crassostrea gigas</name>
    <dbReference type="NCBI Taxonomy" id="29159"/>
    <lineage>
        <taxon>Eukaryota</taxon>
        <taxon>Metazoa</taxon>
        <taxon>Spiralia</taxon>
        <taxon>Lophotrochozoa</taxon>
        <taxon>Mollusca</taxon>
        <taxon>Bivalvia</taxon>
        <taxon>Autobranchia</taxon>
        <taxon>Pteriomorphia</taxon>
        <taxon>Ostreida</taxon>
        <taxon>Ostreoidea</taxon>
        <taxon>Ostreidae</taxon>
        <taxon>Magallana</taxon>
    </lineage>
</organism>
<dbReference type="EnsemblMetazoa" id="G20048.1">
    <property type="protein sequence ID" value="G20048.1:cds"/>
    <property type="gene ID" value="G20048"/>
</dbReference>
<dbReference type="Gene3D" id="2.170.300.10">
    <property type="entry name" value="Tie2 ligand-binding domain superfamily"/>
    <property type="match status" value="1"/>
</dbReference>
<evidence type="ECO:0008006" key="3">
    <source>
        <dbReference type="Google" id="ProtNLM"/>
    </source>
</evidence>
<reference evidence="1" key="1">
    <citation type="submission" date="2022-08" db="UniProtKB">
        <authorList>
            <consortium name="EnsemblMetazoa"/>
        </authorList>
    </citation>
    <scope>IDENTIFICATION</scope>
    <source>
        <strain evidence="1">05x7-T-G4-1.051#20</strain>
    </source>
</reference>
<evidence type="ECO:0000313" key="1">
    <source>
        <dbReference type="EnsemblMetazoa" id="G20048.1:cds"/>
    </source>
</evidence>
<accession>A0A8W8JLT6</accession>
<keyword evidence="2" id="KW-1185">Reference proteome</keyword>
<sequence>MFEKIHNKSFRLIVLQILTFGIRHSFEDIPRCVGYPFECCPGYMWNYRNNICEQCMAGYIGRNCTSKCPFPYYGVECQQNCKCNQSLCNISTGCIAAAMPSGVGTYPVPLVNSKKFDLEIFVCKKDKEHTCKKTESNIKW</sequence>
<name>A0A8W8JLT6_MAGGI</name>
<dbReference type="AlphaFoldDB" id="A0A8W8JLT6"/>